<dbReference type="Gene3D" id="3.90.1150.10">
    <property type="entry name" value="Aspartate Aminotransferase, domain 1"/>
    <property type="match status" value="1"/>
</dbReference>
<accession>A0A0D1I8P0</accession>
<dbReference type="PATRIC" id="fig|1423.173.peg.3859"/>
<dbReference type="EMBL" id="JXBC01000013">
    <property type="protein sequence ID" value="KIU05328.1"/>
    <property type="molecule type" value="Genomic_DNA"/>
</dbReference>
<comment type="caution">
    <text evidence="3">The sequence shown here is derived from an EMBL/GenBank/DDBJ whole genome shotgun (WGS) entry which is preliminary data.</text>
</comment>
<protein>
    <submittedName>
        <fullName evidence="3">C-S lyase</fullName>
    </submittedName>
</protein>
<evidence type="ECO:0000313" key="4">
    <source>
        <dbReference type="Proteomes" id="UP000032247"/>
    </source>
</evidence>
<evidence type="ECO:0000256" key="2">
    <source>
        <dbReference type="ARBA" id="ARBA00022898"/>
    </source>
</evidence>
<gene>
    <name evidence="3" type="ORF">SC09_contig4orf00072</name>
</gene>
<organism evidence="3 4">
    <name type="scientific">Bacillus subtilis</name>
    <dbReference type="NCBI Taxonomy" id="1423"/>
    <lineage>
        <taxon>Bacteria</taxon>
        <taxon>Bacillati</taxon>
        <taxon>Bacillota</taxon>
        <taxon>Bacilli</taxon>
        <taxon>Bacillales</taxon>
        <taxon>Bacillaceae</taxon>
        <taxon>Bacillus</taxon>
    </lineage>
</organism>
<evidence type="ECO:0000256" key="1">
    <source>
        <dbReference type="ARBA" id="ARBA00001933"/>
    </source>
</evidence>
<reference evidence="3 4" key="1">
    <citation type="submission" date="2014-12" db="EMBL/GenBank/DDBJ databases">
        <title>Comparative genome analysis of Bacillus coagulans HM-08, Clostridium butyricum HM-68, Bacillus subtilis HM-66 and Bacillus licheniformis BL-09.</title>
        <authorList>
            <person name="Zhang H."/>
        </authorList>
    </citation>
    <scope>NUCLEOTIDE SEQUENCE [LARGE SCALE GENOMIC DNA]</scope>
    <source>
        <strain evidence="3 4">HM-66</strain>
    </source>
</reference>
<proteinExistence type="predicted"/>
<keyword evidence="2" id="KW-0663">Pyridoxal phosphate</keyword>
<comment type="cofactor">
    <cofactor evidence="1">
        <name>pyridoxal 5'-phosphate</name>
        <dbReference type="ChEBI" id="CHEBI:597326"/>
    </cofactor>
</comment>
<dbReference type="PANTHER" id="PTHR43525:SF1">
    <property type="entry name" value="PROTEIN MALY"/>
    <property type="match status" value="1"/>
</dbReference>
<dbReference type="Proteomes" id="UP000032247">
    <property type="component" value="Unassembled WGS sequence"/>
</dbReference>
<dbReference type="InterPro" id="IPR015422">
    <property type="entry name" value="PyrdxlP-dep_Trfase_small"/>
</dbReference>
<evidence type="ECO:0000313" key="3">
    <source>
        <dbReference type="EMBL" id="KIU05328.1"/>
    </source>
</evidence>
<keyword evidence="3" id="KW-0456">Lyase</keyword>
<name>A0A0D1I8P0_BACIU</name>
<dbReference type="GO" id="GO:0016829">
    <property type="term" value="F:lyase activity"/>
    <property type="evidence" value="ECO:0007669"/>
    <property type="project" value="UniProtKB-KW"/>
</dbReference>
<dbReference type="PANTHER" id="PTHR43525">
    <property type="entry name" value="PROTEIN MALY"/>
    <property type="match status" value="1"/>
</dbReference>
<sequence>MNFDKREERLGTQSVKWDKTGELFGVTDALPMWVADMDFRAPGSDN</sequence>
<dbReference type="InterPro" id="IPR051798">
    <property type="entry name" value="Class-II_PLP-Dep_Aminotrans"/>
</dbReference>
<dbReference type="AlphaFoldDB" id="A0A0D1I8P0"/>